<proteinExistence type="evidence at transcript level"/>
<evidence type="ECO:0000313" key="1">
    <source>
        <dbReference type="EMBL" id="AFK35866.1"/>
    </source>
</evidence>
<organism evidence="1">
    <name type="scientific">Medicago truncatula</name>
    <name type="common">Barrel medic</name>
    <name type="synonym">Medicago tribuloides</name>
    <dbReference type="NCBI Taxonomy" id="3880"/>
    <lineage>
        <taxon>Eukaryota</taxon>
        <taxon>Viridiplantae</taxon>
        <taxon>Streptophyta</taxon>
        <taxon>Embryophyta</taxon>
        <taxon>Tracheophyta</taxon>
        <taxon>Spermatophyta</taxon>
        <taxon>Magnoliopsida</taxon>
        <taxon>eudicotyledons</taxon>
        <taxon>Gunneridae</taxon>
        <taxon>Pentapetalae</taxon>
        <taxon>rosids</taxon>
        <taxon>fabids</taxon>
        <taxon>Fabales</taxon>
        <taxon>Fabaceae</taxon>
        <taxon>Papilionoideae</taxon>
        <taxon>50 kb inversion clade</taxon>
        <taxon>NPAAA clade</taxon>
        <taxon>Hologalegina</taxon>
        <taxon>IRL clade</taxon>
        <taxon>Trifolieae</taxon>
        <taxon>Medicago</taxon>
    </lineage>
</organism>
<dbReference type="AlphaFoldDB" id="I3S6H4"/>
<sequence length="72" mass="8440">MAPFVILQIQFLKRISRISTNGIFLIINISDPKNFLRFIFPNSDNRILTNSHRQHGISFIINMFPNQIHSSR</sequence>
<accession>I3S6H4</accession>
<protein>
    <submittedName>
        <fullName evidence="1">Uncharacterized protein</fullName>
    </submittedName>
</protein>
<dbReference type="EMBL" id="BT136071">
    <property type="protein sequence ID" value="AFK35866.1"/>
    <property type="molecule type" value="mRNA"/>
</dbReference>
<reference evidence="1" key="1">
    <citation type="submission" date="2012-05" db="EMBL/GenBank/DDBJ databases">
        <authorList>
            <person name="Krishnakumar V."/>
            <person name="Cheung F."/>
            <person name="Xiao Y."/>
            <person name="Chan A."/>
            <person name="Moskal W.A."/>
            <person name="Town C.D."/>
        </authorList>
    </citation>
    <scope>NUCLEOTIDE SEQUENCE</scope>
</reference>
<name>I3S6H4_MEDTR</name>